<dbReference type="OrthoDB" id="5344162at2"/>
<dbReference type="Proteomes" id="UP000290588">
    <property type="component" value="Unassembled WGS sequence"/>
</dbReference>
<proteinExistence type="predicted"/>
<evidence type="ECO:0000313" key="4">
    <source>
        <dbReference type="Proteomes" id="UP000290588"/>
    </source>
</evidence>
<name>A0A347U7E1_9BACT</name>
<dbReference type="AlphaFoldDB" id="A0A347U7E1"/>
<evidence type="ECO:0000313" key="3">
    <source>
        <dbReference type="Proteomes" id="UP000262582"/>
    </source>
</evidence>
<sequence>MEYGLMPKIDQYSDNKALEIQKVQASSNSSEVKTKESLEKVQQQAISKAKEASDIKEIKNEQNSSSKYEVVLSNMNFGYNDSSKDFYVKVERGNVENQYPTEEMMKMKAYMLSLSEKAATAS</sequence>
<dbReference type="Proteomes" id="UP000262582">
    <property type="component" value="Chromosome"/>
</dbReference>
<evidence type="ECO:0000313" key="2">
    <source>
        <dbReference type="EMBL" id="RXI30631.1"/>
    </source>
</evidence>
<keyword evidence="3" id="KW-1185">Reference proteome</keyword>
<dbReference type="EMBL" id="NXIG01000006">
    <property type="protein sequence ID" value="RXI30631.1"/>
    <property type="molecule type" value="Genomic_DNA"/>
</dbReference>
<reference evidence="1 3" key="2">
    <citation type="submission" date="2018-08" db="EMBL/GenBank/DDBJ databases">
        <title>Complete genome of the Arcobacter ellisii type strain LMG 26155.</title>
        <authorList>
            <person name="Miller W.G."/>
            <person name="Yee E."/>
            <person name="Bono J.L."/>
        </authorList>
    </citation>
    <scope>NUCLEOTIDE SEQUENCE [LARGE SCALE GENOMIC DNA]</scope>
    <source>
        <strain evidence="1 3">LMG 26155</strain>
    </source>
</reference>
<gene>
    <name evidence="1" type="ORF">AELL_1099</name>
    <name evidence="2" type="ORF">CP962_07640</name>
</gene>
<dbReference type="KEGG" id="aell:AELL_1099"/>
<dbReference type="EMBL" id="CP032097">
    <property type="protein sequence ID" value="AXX94769.1"/>
    <property type="molecule type" value="Genomic_DNA"/>
</dbReference>
<reference evidence="2 4" key="1">
    <citation type="submission" date="2017-09" db="EMBL/GenBank/DDBJ databases">
        <title>Genomics of the genus Arcobacter.</title>
        <authorList>
            <person name="Perez-Cataluna A."/>
            <person name="Figueras M.J."/>
            <person name="Salas-Masso N."/>
        </authorList>
    </citation>
    <scope>NUCLEOTIDE SEQUENCE [LARGE SCALE GENOMIC DNA]</scope>
    <source>
        <strain evidence="2 4">CECT 7837</strain>
    </source>
</reference>
<organism evidence="2 4">
    <name type="scientific">Arcobacter ellisii</name>
    <dbReference type="NCBI Taxonomy" id="913109"/>
    <lineage>
        <taxon>Bacteria</taxon>
        <taxon>Pseudomonadati</taxon>
        <taxon>Campylobacterota</taxon>
        <taxon>Epsilonproteobacteria</taxon>
        <taxon>Campylobacterales</taxon>
        <taxon>Arcobacteraceae</taxon>
        <taxon>Arcobacter</taxon>
    </lineage>
</organism>
<evidence type="ECO:0000313" key="1">
    <source>
        <dbReference type="EMBL" id="AXX94769.1"/>
    </source>
</evidence>
<dbReference type="RefSeq" id="WP_118916980.1">
    <property type="nucleotide sequence ID" value="NZ_CP032097.1"/>
</dbReference>
<protein>
    <submittedName>
        <fullName evidence="1">FlaG family protein</fullName>
    </submittedName>
</protein>
<accession>A0A347U7E1</accession>